<protein>
    <recommendedName>
        <fullName evidence="6">Glutathione S-transferase</fullName>
    </recommendedName>
</protein>
<dbReference type="InterPro" id="IPR040079">
    <property type="entry name" value="Glutathione_S-Trfase"/>
</dbReference>
<proteinExistence type="inferred from homology"/>
<evidence type="ECO:0000259" key="3">
    <source>
        <dbReference type="PROSITE" id="PS50405"/>
    </source>
</evidence>
<feature type="domain" description="GST N-terminal" evidence="2">
    <location>
        <begin position="4"/>
        <end position="90"/>
    </location>
</feature>
<name>A0ABP0ZS95_9ASCO</name>
<dbReference type="CDD" id="cd03046">
    <property type="entry name" value="GST_N_GTT1_like"/>
    <property type="match status" value="1"/>
</dbReference>
<dbReference type="SUPFAM" id="SSF47616">
    <property type="entry name" value="GST C-terminal domain-like"/>
    <property type="match status" value="1"/>
</dbReference>
<dbReference type="SUPFAM" id="SSF52833">
    <property type="entry name" value="Thioredoxin-like"/>
    <property type="match status" value="1"/>
</dbReference>
<dbReference type="PANTHER" id="PTHR44051:SF9">
    <property type="entry name" value="GLUTATHIONE S-TRANSFERASE 1"/>
    <property type="match status" value="1"/>
</dbReference>
<comment type="similarity">
    <text evidence="1">Belongs to the GST superfamily.</text>
</comment>
<dbReference type="RefSeq" id="XP_066830314.1">
    <property type="nucleotide sequence ID" value="XM_066973479.1"/>
</dbReference>
<sequence length="250" mass="28550">MSQGDKITVHWLNYSRSQRIIWLLEELNVPFEIKAYARDKDFRAPKALEKVHPLGKSPLIEVTKPDGETQVIAETGHIISYILEHYDPNHILTPQNQREKQEVDYFLHYSEGTLQPNLVALLVHSFAKKKAPFGTRFLMGLLVKGIDDQFYLPETIKNLDFLDGILAKQKATKNSDFFVGTHLTGADIILSFPVLTNIFASRASARTMGLPDFDQTWPNLSRWCALIEKEPKFVKAHELVAEYETSKPNI</sequence>
<dbReference type="EMBL" id="OZ022408">
    <property type="protein sequence ID" value="CAK9439152.1"/>
    <property type="molecule type" value="Genomic_DNA"/>
</dbReference>
<dbReference type="InterPro" id="IPR010987">
    <property type="entry name" value="Glutathione-S-Trfase_C-like"/>
</dbReference>
<dbReference type="PANTHER" id="PTHR44051">
    <property type="entry name" value="GLUTATHIONE S-TRANSFERASE-RELATED"/>
    <property type="match status" value="1"/>
</dbReference>
<evidence type="ECO:0000259" key="2">
    <source>
        <dbReference type="PROSITE" id="PS50404"/>
    </source>
</evidence>
<dbReference type="SFLD" id="SFLDS00019">
    <property type="entry name" value="Glutathione_Transferase_(cytos"/>
    <property type="match status" value="1"/>
</dbReference>
<dbReference type="Gene3D" id="3.40.30.10">
    <property type="entry name" value="Glutaredoxin"/>
    <property type="match status" value="1"/>
</dbReference>
<accession>A0ABP0ZS95</accession>
<organism evidence="4 5">
    <name type="scientific">Lodderomyces beijingensis</name>
    <dbReference type="NCBI Taxonomy" id="1775926"/>
    <lineage>
        <taxon>Eukaryota</taxon>
        <taxon>Fungi</taxon>
        <taxon>Dikarya</taxon>
        <taxon>Ascomycota</taxon>
        <taxon>Saccharomycotina</taxon>
        <taxon>Pichiomycetes</taxon>
        <taxon>Debaryomycetaceae</taxon>
        <taxon>Candida/Lodderomyces clade</taxon>
        <taxon>Lodderomyces</taxon>
    </lineage>
</organism>
<dbReference type="PROSITE" id="PS50405">
    <property type="entry name" value="GST_CTER"/>
    <property type="match status" value="1"/>
</dbReference>
<keyword evidence="5" id="KW-1185">Reference proteome</keyword>
<dbReference type="GeneID" id="92208572"/>
<reference evidence="4 5" key="1">
    <citation type="submission" date="2024-03" db="EMBL/GenBank/DDBJ databases">
        <authorList>
            <person name="Brejova B."/>
        </authorList>
    </citation>
    <scope>NUCLEOTIDE SEQUENCE [LARGE SCALE GENOMIC DNA]</scope>
    <source>
        <strain evidence="4 5">CBS 14171</strain>
    </source>
</reference>
<dbReference type="Gene3D" id="1.20.1050.10">
    <property type="match status" value="1"/>
</dbReference>
<dbReference type="InterPro" id="IPR004045">
    <property type="entry name" value="Glutathione_S-Trfase_N"/>
</dbReference>
<dbReference type="Pfam" id="PF13409">
    <property type="entry name" value="GST_N_2"/>
    <property type="match status" value="1"/>
</dbReference>
<dbReference type="InterPro" id="IPR036249">
    <property type="entry name" value="Thioredoxin-like_sf"/>
</dbReference>
<evidence type="ECO:0000256" key="1">
    <source>
        <dbReference type="ARBA" id="ARBA00007409"/>
    </source>
</evidence>
<dbReference type="InterPro" id="IPR036282">
    <property type="entry name" value="Glutathione-S-Trfase_C_sf"/>
</dbReference>
<evidence type="ECO:0000313" key="5">
    <source>
        <dbReference type="Proteomes" id="UP001497383"/>
    </source>
</evidence>
<evidence type="ECO:0008006" key="6">
    <source>
        <dbReference type="Google" id="ProtNLM"/>
    </source>
</evidence>
<feature type="domain" description="GST C-terminal" evidence="3">
    <location>
        <begin position="96"/>
        <end position="249"/>
    </location>
</feature>
<dbReference type="PROSITE" id="PS50404">
    <property type="entry name" value="GST_NTER"/>
    <property type="match status" value="1"/>
</dbReference>
<evidence type="ECO:0000313" key="4">
    <source>
        <dbReference type="EMBL" id="CAK9439152.1"/>
    </source>
</evidence>
<dbReference type="Proteomes" id="UP001497383">
    <property type="component" value="Chromosome 4"/>
</dbReference>
<dbReference type="SFLD" id="SFLDG00358">
    <property type="entry name" value="Main_(cytGST)"/>
    <property type="match status" value="1"/>
</dbReference>
<gene>
    <name evidence="4" type="ORF">LODBEIA_P33760</name>
</gene>